<dbReference type="AlphaFoldDB" id="A0A067QT65"/>
<dbReference type="EMBL" id="KK853049">
    <property type="protein sequence ID" value="KDR12079.1"/>
    <property type="molecule type" value="Genomic_DNA"/>
</dbReference>
<accession>A0A067QT65</accession>
<dbReference type="InterPro" id="IPR041898">
    <property type="entry name" value="MAGE_WH1"/>
</dbReference>
<dbReference type="Proteomes" id="UP000027135">
    <property type="component" value="Unassembled WGS sequence"/>
</dbReference>
<dbReference type="Gene3D" id="1.10.10.1200">
    <property type="entry name" value="MAGE homology domain, winged helix WH1 motif"/>
    <property type="match status" value="1"/>
</dbReference>
<dbReference type="InParanoid" id="A0A067QT65"/>
<evidence type="ECO:0000313" key="2">
    <source>
        <dbReference type="Proteomes" id="UP000027135"/>
    </source>
</evidence>
<sequence>MMTSQSAQESHLSSQEQQNLINDTVLYILSQDNTKYAIKRRDTVKNVLKTHGRNCNYIMDGAKRVLKEVHAEQFLRLTAAAKY</sequence>
<gene>
    <name evidence="1" type="ORF">L798_13383</name>
</gene>
<reference evidence="1 2" key="1">
    <citation type="journal article" date="2014" name="Nat. Commun.">
        <title>Molecular traces of alternative social organization in a termite genome.</title>
        <authorList>
            <person name="Terrapon N."/>
            <person name="Li C."/>
            <person name="Robertson H.M."/>
            <person name="Ji L."/>
            <person name="Meng X."/>
            <person name="Booth W."/>
            <person name="Chen Z."/>
            <person name="Childers C.P."/>
            <person name="Glastad K.M."/>
            <person name="Gokhale K."/>
            <person name="Gowin J."/>
            <person name="Gronenberg W."/>
            <person name="Hermansen R.A."/>
            <person name="Hu H."/>
            <person name="Hunt B.G."/>
            <person name="Huylmans A.K."/>
            <person name="Khalil S.M."/>
            <person name="Mitchell R.D."/>
            <person name="Munoz-Torres M.C."/>
            <person name="Mustard J.A."/>
            <person name="Pan H."/>
            <person name="Reese J.T."/>
            <person name="Scharf M.E."/>
            <person name="Sun F."/>
            <person name="Vogel H."/>
            <person name="Xiao J."/>
            <person name="Yang W."/>
            <person name="Yang Z."/>
            <person name="Yang Z."/>
            <person name="Zhou J."/>
            <person name="Zhu J."/>
            <person name="Brent C.S."/>
            <person name="Elsik C.G."/>
            <person name="Goodisman M.A."/>
            <person name="Liberles D.A."/>
            <person name="Roe R.M."/>
            <person name="Vargo E.L."/>
            <person name="Vilcinskas A."/>
            <person name="Wang J."/>
            <person name="Bornberg-Bauer E."/>
            <person name="Korb J."/>
            <person name="Zhang G."/>
            <person name="Liebig J."/>
        </authorList>
    </citation>
    <scope>NUCLEOTIDE SEQUENCE [LARGE SCALE GENOMIC DNA]</scope>
    <source>
        <tissue evidence="1">Whole organism</tissue>
    </source>
</reference>
<keyword evidence="2" id="KW-1185">Reference proteome</keyword>
<evidence type="ECO:0000313" key="1">
    <source>
        <dbReference type="EMBL" id="KDR12079.1"/>
    </source>
</evidence>
<organism evidence="1 2">
    <name type="scientific">Zootermopsis nevadensis</name>
    <name type="common">Dampwood termite</name>
    <dbReference type="NCBI Taxonomy" id="136037"/>
    <lineage>
        <taxon>Eukaryota</taxon>
        <taxon>Metazoa</taxon>
        <taxon>Ecdysozoa</taxon>
        <taxon>Arthropoda</taxon>
        <taxon>Hexapoda</taxon>
        <taxon>Insecta</taxon>
        <taxon>Pterygota</taxon>
        <taxon>Neoptera</taxon>
        <taxon>Polyneoptera</taxon>
        <taxon>Dictyoptera</taxon>
        <taxon>Blattodea</taxon>
        <taxon>Blattoidea</taxon>
        <taxon>Termitoidae</taxon>
        <taxon>Termopsidae</taxon>
        <taxon>Zootermopsis</taxon>
    </lineage>
</organism>
<name>A0A067QT65_ZOONE</name>
<protein>
    <submittedName>
        <fullName evidence="1">Uncharacterized protein</fullName>
    </submittedName>
</protein>
<proteinExistence type="predicted"/>